<dbReference type="GO" id="GO:0030132">
    <property type="term" value="C:clathrin coat of coated pit"/>
    <property type="evidence" value="ECO:0007669"/>
    <property type="project" value="TreeGrafter"/>
</dbReference>
<feature type="domain" description="EH" evidence="2">
    <location>
        <begin position="64"/>
        <end position="153"/>
    </location>
</feature>
<evidence type="ECO:0000256" key="1">
    <source>
        <dbReference type="ARBA" id="ARBA00022837"/>
    </source>
</evidence>
<keyword evidence="1" id="KW-0106">Calcium</keyword>
<dbReference type="GO" id="GO:0045296">
    <property type="term" value="F:cadherin binding"/>
    <property type="evidence" value="ECO:0007669"/>
    <property type="project" value="TreeGrafter"/>
</dbReference>
<dbReference type="SMART" id="SM00027">
    <property type="entry name" value="EH"/>
    <property type="match status" value="1"/>
</dbReference>
<dbReference type="EMBL" id="MUJZ01048477">
    <property type="protein sequence ID" value="OTF74143.1"/>
    <property type="molecule type" value="Genomic_DNA"/>
</dbReference>
<dbReference type="InterPro" id="IPR000261">
    <property type="entry name" value="EH_dom"/>
</dbReference>
<dbReference type="InterPro" id="IPR018247">
    <property type="entry name" value="EF_Hand_1_Ca_BS"/>
</dbReference>
<dbReference type="PANTHER" id="PTHR11216:SF176">
    <property type="entry name" value="EPIDERMAL GROWTH FACTOR RECEPTOR PATHWAY SUBSTRATE CLONE 15, ISOFORM A"/>
    <property type="match status" value="1"/>
</dbReference>
<gene>
    <name evidence="4" type="ORF">BLA29_012528</name>
</gene>
<evidence type="ECO:0000259" key="2">
    <source>
        <dbReference type="PROSITE" id="PS50031"/>
    </source>
</evidence>
<keyword evidence="5" id="KW-1185">Reference proteome</keyword>
<organism evidence="4 5">
    <name type="scientific">Euroglyphus maynei</name>
    <name type="common">Mayne's house dust mite</name>
    <dbReference type="NCBI Taxonomy" id="6958"/>
    <lineage>
        <taxon>Eukaryota</taxon>
        <taxon>Metazoa</taxon>
        <taxon>Ecdysozoa</taxon>
        <taxon>Arthropoda</taxon>
        <taxon>Chelicerata</taxon>
        <taxon>Arachnida</taxon>
        <taxon>Acari</taxon>
        <taxon>Acariformes</taxon>
        <taxon>Sarcoptiformes</taxon>
        <taxon>Astigmata</taxon>
        <taxon>Psoroptidia</taxon>
        <taxon>Analgoidea</taxon>
        <taxon>Pyroglyphidae</taxon>
        <taxon>Pyroglyphinae</taxon>
        <taxon>Euroglyphus</taxon>
    </lineage>
</organism>
<sequence>QCCQLIARASQGFILPAVLPNELLNFNPADPTATRSFSALSSQSPHLNLSEATKSNQWIVTNEEKIKSDELFVKLDKDNDGFVSGLDVKDTLLESGLPQPVLAHIWNLSDMKETGKLNAEQFALARYLIQQKQNGHEIPAKLLPNMIPPTLRPKPMVF</sequence>
<dbReference type="GO" id="GO:0006897">
    <property type="term" value="P:endocytosis"/>
    <property type="evidence" value="ECO:0007669"/>
    <property type="project" value="TreeGrafter"/>
</dbReference>
<dbReference type="PANTHER" id="PTHR11216">
    <property type="entry name" value="EH DOMAIN"/>
    <property type="match status" value="1"/>
</dbReference>
<dbReference type="PROSITE" id="PS50031">
    <property type="entry name" value="EH"/>
    <property type="match status" value="1"/>
</dbReference>
<protein>
    <submittedName>
        <fullName evidence="4">Epidermal growth factor receptor substrate 15-like protein</fullName>
    </submittedName>
</protein>
<dbReference type="Pfam" id="PF12763">
    <property type="entry name" value="EH"/>
    <property type="match status" value="1"/>
</dbReference>
<dbReference type="CDD" id="cd00052">
    <property type="entry name" value="EH"/>
    <property type="match status" value="1"/>
</dbReference>
<dbReference type="InterPro" id="IPR011992">
    <property type="entry name" value="EF-hand-dom_pair"/>
</dbReference>
<dbReference type="SUPFAM" id="SSF47473">
    <property type="entry name" value="EF-hand"/>
    <property type="match status" value="1"/>
</dbReference>
<feature type="non-terminal residue" evidence="4">
    <location>
        <position position="1"/>
    </location>
</feature>
<accession>A0A1Y3B2P6</accession>
<dbReference type="OrthoDB" id="524326at2759"/>
<keyword evidence="4" id="KW-0675">Receptor</keyword>
<dbReference type="GO" id="GO:0016197">
    <property type="term" value="P:endosomal transport"/>
    <property type="evidence" value="ECO:0007669"/>
    <property type="project" value="TreeGrafter"/>
</dbReference>
<evidence type="ECO:0000259" key="3">
    <source>
        <dbReference type="PROSITE" id="PS50222"/>
    </source>
</evidence>
<dbReference type="InterPro" id="IPR002048">
    <property type="entry name" value="EF_hand_dom"/>
</dbReference>
<evidence type="ECO:0000313" key="5">
    <source>
        <dbReference type="Proteomes" id="UP000194236"/>
    </source>
</evidence>
<dbReference type="Gene3D" id="1.10.238.10">
    <property type="entry name" value="EF-hand"/>
    <property type="match status" value="1"/>
</dbReference>
<dbReference type="GO" id="GO:0005509">
    <property type="term" value="F:calcium ion binding"/>
    <property type="evidence" value="ECO:0007669"/>
    <property type="project" value="InterPro"/>
</dbReference>
<name>A0A1Y3B2P6_EURMA</name>
<dbReference type="Proteomes" id="UP000194236">
    <property type="component" value="Unassembled WGS sequence"/>
</dbReference>
<evidence type="ECO:0000313" key="4">
    <source>
        <dbReference type="EMBL" id="OTF74143.1"/>
    </source>
</evidence>
<dbReference type="AlphaFoldDB" id="A0A1Y3B2P6"/>
<reference evidence="4 5" key="1">
    <citation type="submission" date="2017-03" db="EMBL/GenBank/DDBJ databases">
        <title>Genome Survey of Euroglyphus maynei.</title>
        <authorList>
            <person name="Arlian L.G."/>
            <person name="Morgan M.S."/>
            <person name="Rider S.D."/>
        </authorList>
    </citation>
    <scope>NUCLEOTIDE SEQUENCE [LARGE SCALE GENOMIC DNA]</scope>
    <source>
        <strain evidence="4">Arlian Lab</strain>
        <tissue evidence="4">Whole body</tissue>
    </source>
</reference>
<dbReference type="PROSITE" id="PS50222">
    <property type="entry name" value="EF_HAND_2"/>
    <property type="match status" value="1"/>
</dbReference>
<feature type="domain" description="EF-hand" evidence="3">
    <location>
        <begin position="63"/>
        <end position="98"/>
    </location>
</feature>
<dbReference type="PROSITE" id="PS00018">
    <property type="entry name" value="EF_HAND_1"/>
    <property type="match status" value="1"/>
</dbReference>
<proteinExistence type="predicted"/>
<comment type="caution">
    <text evidence="4">The sequence shown here is derived from an EMBL/GenBank/DDBJ whole genome shotgun (WGS) entry which is preliminary data.</text>
</comment>